<feature type="transmembrane region" description="Helical" evidence="1">
    <location>
        <begin position="99"/>
        <end position="121"/>
    </location>
</feature>
<keyword evidence="3" id="KW-1185">Reference proteome</keyword>
<feature type="transmembrane region" description="Helical" evidence="1">
    <location>
        <begin position="173"/>
        <end position="196"/>
    </location>
</feature>
<evidence type="ECO:0000256" key="1">
    <source>
        <dbReference type="SAM" id="Phobius"/>
    </source>
</evidence>
<feature type="transmembrane region" description="Helical" evidence="1">
    <location>
        <begin position="26"/>
        <end position="45"/>
    </location>
</feature>
<name>A0A0D7ARU7_9AGAR</name>
<reference evidence="2 3" key="1">
    <citation type="journal article" date="2015" name="Fungal Genet. Biol.">
        <title>Evolution of novel wood decay mechanisms in Agaricales revealed by the genome sequences of Fistulina hepatica and Cylindrobasidium torrendii.</title>
        <authorList>
            <person name="Floudas D."/>
            <person name="Held B.W."/>
            <person name="Riley R."/>
            <person name="Nagy L.G."/>
            <person name="Koehler G."/>
            <person name="Ransdell A.S."/>
            <person name="Younus H."/>
            <person name="Chow J."/>
            <person name="Chiniquy J."/>
            <person name="Lipzen A."/>
            <person name="Tritt A."/>
            <person name="Sun H."/>
            <person name="Haridas S."/>
            <person name="LaButti K."/>
            <person name="Ohm R.A."/>
            <person name="Kues U."/>
            <person name="Blanchette R.A."/>
            <person name="Grigoriev I.V."/>
            <person name="Minto R.E."/>
            <person name="Hibbett D.S."/>
        </authorList>
    </citation>
    <scope>NUCLEOTIDE SEQUENCE [LARGE SCALE GENOMIC DNA]</scope>
    <source>
        <strain evidence="2 3">FP15055 ss-10</strain>
    </source>
</reference>
<feature type="transmembrane region" description="Helical" evidence="1">
    <location>
        <begin position="57"/>
        <end position="79"/>
    </location>
</feature>
<dbReference type="EMBL" id="KN881139">
    <property type="protein sequence ID" value="KIY60942.1"/>
    <property type="molecule type" value="Genomic_DNA"/>
</dbReference>
<feature type="transmembrane region" description="Helical" evidence="1">
    <location>
        <begin position="142"/>
        <end position="167"/>
    </location>
</feature>
<proteinExistence type="predicted"/>
<accession>A0A0D7ARU7</accession>
<gene>
    <name evidence="2" type="ORF">CYLTODRAFT_427733</name>
</gene>
<sequence>MYGFTIVSTVCGWCLATSNYSDATAVSNLSTCSLGVVVFLADVILTSRCGTIWMYNIWIIIPPLIGILLEVVLYTLSIWGMADPFAVPIYFNPGLVSAVYFPFISLISTFYCTIVIAIRMVQQANRDRRNGGVAQGKLRATLTIIVESALLYSLTLVADVVAAWKVYQQEAPLIVVMYTTSALLYFAGMCPTCIMMRAMSAPDKKSLAPSAKVEIDLTEGELPYHHLGP</sequence>
<keyword evidence="1" id="KW-0472">Membrane</keyword>
<evidence type="ECO:0000313" key="2">
    <source>
        <dbReference type="EMBL" id="KIY60942.1"/>
    </source>
</evidence>
<organism evidence="2 3">
    <name type="scientific">Cylindrobasidium torrendii FP15055 ss-10</name>
    <dbReference type="NCBI Taxonomy" id="1314674"/>
    <lineage>
        <taxon>Eukaryota</taxon>
        <taxon>Fungi</taxon>
        <taxon>Dikarya</taxon>
        <taxon>Basidiomycota</taxon>
        <taxon>Agaricomycotina</taxon>
        <taxon>Agaricomycetes</taxon>
        <taxon>Agaricomycetidae</taxon>
        <taxon>Agaricales</taxon>
        <taxon>Marasmiineae</taxon>
        <taxon>Physalacriaceae</taxon>
        <taxon>Cylindrobasidium</taxon>
    </lineage>
</organism>
<evidence type="ECO:0000313" key="3">
    <source>
        <dbReference type="Proteomes" id="UP000054007"/>
    </source>
</evidence>
<dbReference type="OrthoDB" id="3038148at2759"/>
<protein>
    <submittedName>
        <fullName evidence="2">Uncharacterized protein</fullName>
    </submittedName>
</protein>
<keyword evidence="1" id="KW-1133">Transmembrane helix</keyword>
<dbReference type="AlphaFoldDB" id="A0A0D7ARU7"/>
<keyword evidence="1" id="KW-0812">Transmembrane</keyword>
<dbReference type="Proteomes" id="UP000054007">
    <property type="component" value="Unassembled WGS sequence"/>
</dbReference>